<dbReference type="CDD" id="cd00118">
    <property type="entry name" value="LysM"/>
    <property type="match status" value="1"/>
</dbReference>
<dbReference type="Gene3D" id="3.90.1210.10">
    <property type="entry name" value="Antifreeze-like/N-acetylneuraminic acid synthase C-terminal domain"/>
    <property type="match status" value="1"/>
</dbReference>
<organism evidence="3 4">
    <name type="scientific">Helicovermis profundi</name>
    <dbReference type="NCBI Taxonomy" id="3065157"/>
    <lineage>
        <taxon>Bacteria</taxon>
        <taxon>Bacillati</taxon>
        <taxon>Bacillota</taxon>
        <taxon>Clostridia</taxon>
        <taxon>Helicovermis</taxon>
    </lineage>
</organism>
<dbReference type="AlphaFoldDB" id="A0AAU9DZR7"/>
<evidence type="ECO:0000313" key="3">
    <source>
        <dbReference type="EMBL" id="BEP27721.1"/>
    </source>
</evidence>
<keyword evidence="4" id="KW-1185">Reference proteome</keyword>
<dbReference type="InterPro" id="IPR031571">
    <property type="entry name" value="RcpC_dom"/>
</dbReference>
<dbReference type="Pfam" id="PF01476">
    <property type="entry name" value="LysM"/>
    <property type="match status" value="1"/>
</dbReference>
<dbReference type="InterPro" id="IPR017592">
    <property type="entry name" value="Pilus_assmbl_Flp-typ_CpaB"/>
</dbReference>
<dbReference type="SMART" id="SM00257">
    <property type="entry name" value="LysM"/>
    <property type="match status" value="1"/>
</dbReference>
<keyword evidence="1" id="KW-0472">Membrane</keyword>
<dbReference type="PROSITE" id="PS51782">
    <property type="entry name" value="LYSM"/>
    <property type="match status" value="1"/>
</dbReference>
<evidence type="ECO:0000313" key="4">
    <source>
        <dbReference type="Proteomes" id="UP001321786"/>
    </source>
</evidence>
<reference evidence="3 4" key="1">
    <citation type="submission" date="2023-08" db="EMBL/GenBank/DDBJ databases">
        <title>Helicovermis profunda gen. nov., sp. nov., a novel mesophilic, fermentative bacterium within the Bacillota from a deep-sea hydrothermal vent chimney.</title>
        <authorList>
            <person name="Miyazaki U."/>
            <person name="Mizutani D."/>
            <person name="Hashimoto Y."/>
            <person name="Tame A."/>
            <person name="Sawayama S."/>
            <person name="Miyazaki J."/>
            <person name="Takai K."/>
            <person name="Nakagawa S."/>
        </authorList>
    </citation>
    <scope>NUCLEOTIDE SEQUENCE [LARGE SCALE GENOMIC DNA]</scope>
    <source>
        <strain evidence="3 4">S502</strain>
    </source>
</reference>
<feature type="transmembrane region" description="Helical" evidence="1">
    <location>
        <begin position="7"/>
        <end position="27"/>
    </location>
</feature>
<dbReference type="Gene3D" id="3.10.350.10">
    <property type="entry name" value="LysM domain"/>
    <property type="match status" value="1"/>
</dbReference>
<dbReference type="InterPro" id="IPR036779">
    <property type="entry name" value="LysM_dom_sf"/>
</dbReference>
<evidence type="ECO:0000259" key="2">
    <source>
        <dbReference type="PROSITE" id="PS51782"/>
    </source>
</evidence>
<proteinExistence type="predicted"/>
<dbReference type="EMBL" id="AP028654">
    <property type="protein sequence ID" value="BEP27721.1"/>
    <property type="molecule type" value="Genomic_DNA"/>
</dbReference>
<dbReference type="InterPro" id="IPR018392">
    <property type="entry name" value="LysM"/>
</dbReference>
<evidence type="ECO:0000256" key="1">
    <source>
        <dbReference type="SAM" id="Phobius"/>
    </source>
</evidence>
<dbReference type="Pfam" id="PF16976">
    <property type="entry name" value="RcpC"/>
    <property type="match status" value="1"/>
</dbReference>
<dbReference type="SMART" id="SM00858">
    <property type="entry name" value="SAF"/>
    <property type="match status" value="1"/>
</dbReference>
<keyword evidence="1" id="KW-0812">Transmembrane</keyword>
<dbReference type="CDD" id="cd11614">
    <property type="entry name" value="SAF_CpaB_FlgA_like"/>
    <property type="match status" value="1"/>
</dbReference>
<name>A0AAU9DZR7_9FIRM</name>
<dbReference type="Proteomes" id="UP001321786">
    <property type="component" value="Chromosome"/>
</dbReference>
<sequence length="325" mass="36973">MINVGKKIFLVSIILALITSGIGFYYINSLSNVKPVVKEKITIVVATNKIDAMTKITEDMVKNIEVTKENFYGEYISKKADVIGKYTNVEIFKNEKLINEKLTSDINNTLSYKVKGSNRAISLFMNGNSGVSDLLKPGDRVDLVLFLPELRESERIVRPNMSKLLMQNIEILSIDKNFLNSDSSREEIPKNFLVTLSIPSFDLEKLVLAKNIGVINLALRPLKGDFIYDTDGAVWQELILDDLYKMKDLFPQYKIKSIKGNEIEGENKYDKYIYYTIKYGDTLRSIAKDFYGDESKYILIKQVNRIDDEDKINSGTGIKIPVISN</sequence>
<dbReference type="NCBIfam" id="TIGR03177">
    <property type="entry name" value="pilus_cpaB"/>
    <property type="match status" value="1"/>
</dbReference>
<keyword evidence="1" id="KW-1133">Transmembrane helix</keyword>
<gene>
    <name evidence="3" type="ORF">HLPR_00520</name>
</gene>
<protein>
    <recommendedName>
        <fullName evidence="2">LysM domain-containing protein</fullName>
    </recommendedName>
</protein>
<dbReference type="InterPro" id="IPR013974">
    <property type="entry name" value="SAF"/>
</dbReference>
<dbReference type="RefSeq" id="WP_338536091.1">
    <property type="nucleotide sequence ID" value="NZ_AP028654.1"/>
</dbReference>
<feature type="domain" description="LysM" evidence="2">
    <location>
        <begin position="273"/>
        <end position="320"/>
    </location>
</feature>
<dbReference type="KEGG" id="hprf:HLPR_00520"/>
<accession>A0AAU9DZR7</accession>